<evidence type="ECO:0000313" key="4">
    <source>
        <dbReference type="Proteomes" id="UP000237662"/>
    </source>
</evidence>
<dbReference type="CDD" id="cd01673">
    <property type="entry name" value="dNK"/>
    <property type="match status" value="1"/>
</dbReference>
<dbReference type="RefSeq" id="WP_104420796.1">
    <property type="nucleotide sequence ID" value="NZ_PTJC01000006.1"/>
</dbReference>
<dbReference type="GO" id="GO:0005737">
    <property type="term" value="C:cytoplasm"/>
    <property type="evidence" value="ECO:0007669"/>
    <property type="project" value="TreeGrafter"/>
</dbReference>
<reference evidence="3 4" key="1">
    <citation type="submission" date="2018-02" db="EMBL/GenBank/DDBJ databases">
        <title>Genomic Encyclopedia of Archaeal and Bacterial Type Strains, Phase II (KMG-II): from individual species to whole genera.</title>
        <authorList>
            <person name="Goeker M."/>
        </authorList>
    </citation>
    <scope>NUCLEOTIDE SEQUENCE [LARGE SCALE GENOMIC DNA]</scope>
    <source>
        <strain evidence="3 4">DSM 29526</strain>
    </source>
</reference>
<organism evidence="3 4">
    <name type="scientific">Neolewinella xylanilytica</name>
    <dbReference type="NCBI Taxonomy" id="1514080"/>
    <lineage>
        <taxon>Bacteria</taxon>
        <taxon>Pseudomonadati</taxon>
        <taxon>Bacteroidota</taxon>
        <taxon>Saprospiria</taxon>
        <taxon>Saprospirales</taxon>
        <taxon>Lewinellaceae</taxon>
        <taxon>Neolewinella</taxon>
    </lineage>
</organism>
<keyword evidence="4" id="KW-1185">Reference proteome</keyword>
<feature type="domain" description="Deoxynucleoside kinase" evidence="2">
    <location>
        <begin position="7"/>
        <end position="198"/>
    </location>
</feature>
<keyword evidence="1" id="KW-0067">ATP-binding</keyword>
<dbReference type="PIRSF" id="PIRSF000705">
    <property type="entry name" value="DNK"/>
    <property type="match status" value="1"/>
</dbReference>
<evidence type="ECO:0000313" key="3">
    <source>
        <dbReference type="EMBL" id="PPK86357.1"/>
    </source>
</evidence>
<dbReference type="GO" id="GO:0019136">
    <property type="term" value="F:deoxynucleoside kinase activity"/>
    <property type="evidence" value="ECO:0007669"/>
    <property type="project" value="InterPro"/>
</dbReference>
<feature type="binding site" evidence="1">
    <location>
        <begin position="182"/>
        <end position="184"/>
    </location>
    <ligand>
        <name>ATP</name>
        <dbReference type="ChEBI" id="CHEBI:30616"/>
    </ligand>
</feature>
<dbReference type="PANTHER" id="PTHR10513">
    <property type="entry name" value="DEOXYNUCLEOSIDE KINASE"/>
    <property type="match status" value="1"/>
</dbReference>
<dbReference type="EMBL" id="PTJC01000006">
    <property type="protein sequence ID" value="PPK86357.1"/>
    <property type="molecule type" value="Genomic_DNA"/>
</dbReference>
<evidence type="ECO:0000259" key="2">
    <source>
        <dbReference type="Pfam" id="PF01712"/>
    </source>
</evidence>
<evidence type="ECO:0000256" key="1">
    <source>
        <dbReference type="PIRSR" id="PIRSR000705-3"/>
    </source>
</evidence>
<keyword evidence="1" id="KW-0547">Nucleotide-binding</keyword>
<dbReference type="AlphaFoldDB" id="A0A2S6I5A5"/>
<keyword evidence="3" id="KW-0808">Transferase</keyword>
<dbReference type="GO" id="GO:0005524">
    <property type="term" value="F:ATP binding"/>
    <property type="evidence" value="ECO:0007669"/>
    <property type="project" value="UniProtKB-KW"/>
</dbReference>
<comment type="caution">
    <text evidence="3">The sequence shown here is derived from an EMBL/GenBank/DDBJ whole genome shotgun (WGS) entry which is preliminary data.</text>
</comment>
<sequence>MTLPSYLVIEGNIGAGKTTLARMLAERFNHRLVLEEFSDNPFLPLFYRDPERYAFPVELFFMAERHKQLQAELSTPELFSRGTVADYLFVKTMLFARNSLSEQEFRLFTRLFRALDGAFPKPDLIVYLHRPVAALQANIRRRGRSYEQEMKDDYLHSVQQVYLDYLRSVKDIPILLVELGEENFTEDEALFERLVEGITGEVKPGVQTLELHSFRSSPIMF</sequence>
<name>A0A2S6I5A5_9BACT</name>
<dbReference type="InterPro" id="IPR050566">
    <property type="entry name" value="Deoxyribonucleoside_kinase"/>
</dbReference>
<protein>
    <submittedName>
        <fullName evidence="3">Deoxyadenosine/deoxycytidine kinase</fullName>
    </submittedName>
</protein>
<dbReference type="SUPFAM" id="SSF52540">
    <property type="entry name" value="P-loop containing nucleoside triphosphate hydrolases"/>
    <property type="match status" value="1"/>
</dbReference>
<dbReference type="InterPro" id="IPR002624">
    <property type="entry name" value="DCK/DGK"/>
</dbReference>
<feature type="binding site" evidence="1">
    <location>
        <begin position="11"/>
        <end position="19"/>
    </location>
    <ligand>
        <name>ATP</name>
        <dbReference type="ChEBI" id="CHEBI:30616"/>
    </ligand>
</feature>
<accession>A0A2S6I5A5</accession>
<dbReference type="Pfam" id="PF01712">
    <property type="entry name" value="dNK"/>
    <property type="match status" value="1"/>
</dbReference>
<dbReference type="OrthoDB" id="9776634at2"/>
<proteinExistence type="predicted"/>
<dbReference type="InterPro" id="IPR031314">
    <property type="entry name" value="DNK_dom"/>
</dbReference>
<keyword evidence="3" id="KW-0418">Kinase</keyword>
<gene>
    <name evidence="3" type="ORF">CLV84_3283</name>
</gene>
<dbReference type="InterPro" id="IPR027417">
    <property type="entry name" value="P-loop_NTPase"/>
</dbReference>
<dbReference type="Proteomes" id="UP000237662">
    <property type="component" value="Unassembled WGS sequence"/>
</dbReference>
<dbReference type="PANTHER" id="PTHR10513:SF46">
    <property type="entry name" value="DEOXYGUANOSINE KINASE"/>
    <property type="match status" value="1"/>
</dbReference>
<dbReference type="Gene3D" id="3.40.50.300">
    <property type="entry name" value="P-loop containing nucleotide triphosphate hydrolases"/>
    <property type="match status" value="1"/>
</dbReference>